<dbReference type="WBParaSite" id="GPUH_0000722201-mRNA-1">
    <property type="protein sequence ID" value="GPUH_0000722201-mRNA-1"/>
    <property type="gene ID" value="GPUH_0000722201"/>
</dbReference>
<organism evidence="1">
    <name type="scientific">Gongylonema pulchrum</name>
    <dbReference type="NCBI Taxonomy" id="637853"/>
    <lineage>
        <taxon>Eukaryota</taxon>
        <taxon>Metazoa</taxon>
        <taxon>Ecdysozoa</taxon>
        <taxon>Nematoda</taxon>
        <taxon>Chromadorea</taxon>
        <taxon>Rhabditida</taxon>
        <taxon>Spirurina</taxon>
        <taxon>Spiruromorpha</taxon>
        <taxon>Spiruroidea</taxon>
        <taxon>Gongylonematidae</taxon>
        <taxon>Gongylonema</taxon>
    </lineage>
</organism>
<name>A0A183DES2_9BILA</name>
<reference evidence="1" key="1">
    <citation type="submission" date="2016-06" db="UniProtKB">
        <authorList>
            <consortium name="WormBaseParasite"/>
        </authorList>
    </citation>
    <scope>IDENTIFICATION</scope>
</reference>
<evidence type="ECO:0000313" key="1">
    <source>
        <dbReference type="WBParaSite" id="GPUH_0000722201-mRNA-1"/>
    </source>
</evidence>
<sequence>LPDSLKRFLLAECFTDEQDESLSADYHATRASAGLGTGTSSYLASRLAEEVEFQKSIKNAKFNVGKPVELVKTEADVREMADYSSISKAQCILPSEMEQSDDEDVYEKIVELKIVRPTALCVRDETLMQIVSTFFFFC</sequence>
<dbReference type="AlphaFoldDB" id="A0A183DES2"/>
<accession>A0A183DES2</accession>
<protein>
    <submittedName>
        <fullName evidence="1">Reverse transcriptase domain-containing protein</fullName>
    </submittedName>
</protein>
<proteinExistence type="predicted"/>